<dbReference type="GO" id="GO:0005615">
    <property type="term" value="C:extracellular space"/>
    <property type="evidence" value="ECO:0007669"/>
    <property type="project" value="TreeGrafter"/>
</dbReference>
<feature type="region of interest" description="Disordered" evidence="1">
    <location>
        <begin position="123"/>
        <end position="149"/>
    </location>
</feature>
<sequence length="331" mass="33232">MNNLIGPIGPAGPLGPIGATGGIQGSTGPAGYDTLGPAGPIGPQGLQGLQGLQGPQGPQGPQGQIGYIGMSIQGNQGPMGDTGANGNPGPTGPTGSTGKIFFLEGSFGAQGPTGPTGLGITGNTGPTGPDSSTGTTGATGLAGLAGPTGATGSTGTKALPLLQNEVAYFAQFLTQPVAITTENATFNYSINPSSSISLLATNKAQVQFKPGGYLVSWGFNSMLAQSGSTVPKTLSMNTTVISGTISNIPTDSSAEPFYIYPSTFPGGYKGIYSNTTLDRIFLVSTTLIMSFNQLGVTAATFSGTNFNTNPAMDFVLPYSPLFAYVLIRKIA</sequence>
<dbReference type="InterPro" id="IPR050149">
    <property type="entry name" value="Collagen_superfamily"/>
</dbReference>
<proteinExistence type="predicted"/>
<dbReference type="PANTHER" id="PTHR24023:SF1095">
    <property type="entry name" value="EGF-LIKE DOMAIN-CONTAINING PROTEIN"/>
    <property type="match status" value="1"/>
</dbReference>
<name>A9YXZ7_9BACL</name>
<evidence type="ECO:0000256" key="1">
    <source>
        <dbReference type="SAM" id="MobiDB-lite"/>
    </source>
</evidence>
<dbReference type="PANTHER" id="PTHR24023">
    <property type="entry name" value="COLLAGEN ALPHA"/>
    <property type="match status" value="1"/>
</dbReference>
<dbReference type="EMBL" id="EU309712">
    <property type="protein sequence ID" value="ABY19408.1"/>
    <property type="molecule type" value="Genomic_DNA"/>
</dbReference>
<protein>
    <submittedName>
        <fullName evidence="2">PclE</fullName>
    </submittedName>
</protein>
<dbReference type="GO" id="GO:0030198">
    <property type="term" value="P:extracellular matrix organization"/>
    <property type="evidence" value="ECO:0007669"/>
    <property type="project" value="TreeGrafter"/>
</dbReference>
<dbReference type="AlphaFoldDB" id="A9YXZ7"/>
<dbReference type="GO" id="GO:0030020">
    <property type="term" value="F:extracellular matrix structural constituent conferring tensile strength"/>
    <property type="evidence" value="ECO:0007669"/>
    <property type="project" value="TreeGrafter"/>
</dbReference>
<dbReference type="GO" id="GO:0031012">
    <property type="term" value="C:extracellular matrix"/>
    <property type="evidence" value="ECO:0007669"/>
    <property type="project" value="TreeGrafter"/>
</dbReference>
<reference evidence="2" key="1">
    <citation type="submission" date="2007-11" db="EMBL/GenBank/DDBJ databases">
        <title>Identification of polymorphic collagen-like surface proteins in Pasteuria ramosa.</title>
        <authorList>
            <person name="Mouton L."/>
            <person name="Du Pasquier L."/>
            <person name="Traunecker E."/>
            <person name="Ebert D."/>
        </authorList>
    </citation>
    <scope>NUCLEOTIDE SEQUENCE</scope>
    <source>
        <strain evidence="2">P1</strain>
    </source>
</reference>
<accession>A9YXZ7</accession>
<feature type="non-terminal residue" evidence="2">
    <location>
        <position position="331"/>
    </location>
</feature>
<organism evidence="2">
    <name type="scientific">Pasteuria ramosa</name>
    <dbReference type="NCBI Taxonomy" id="225322"/>
    <lineage>
        <taxon>Bacteria</taxon>
        <taxon>Bacillati</taxon>
        <taxon>Bacillota</taxon>
        <taxon>Bacilli</taxon>
        <taxon>Bacillales</taxon>
        <taxon>Pasteuriaceae</taxon>
        <taxon>Pasteuria</taxon>
    </lineage>
</organism>
<evidence type="ECO:0000313" key="2">
    <source>
        <dbReference type="EMBL" id="ABY19408.1"/>
    </source>
</evidence>